<dbReference type="EMBL" id="LS483447">
    <property type="protein sequence ID" value="SQH73880.1"/>
    <property type="molecule type" value="Genomic_DNA"/>
</dbReference>
<dbReference type="KEGG" id="pcre:NCTC12858_01753"/>
<keyword evidence="2" id="KW-1185">Reference proteome</keyword>
<evidence type="ECO:0000313" key="1">
    <source>
        <dbReference type="EMBL" id="SQH73880.1"/>
    </source>
</evidence>
<sequence length="59" mass="6401">MVKKQSTIYLPVSFHRSTFAGGNPRNSGRILRCSLPLFPILTCKGGGNVLVTLLCPKLV</sequence>
<name>A0A2X4PM06_9PORP</name>
<dbReference type="AlphaFoldDB" id="A0A2X4PM06"/>
<protein>
    <submittedName>
        <fullName evidence="1">Uncharacterized protein</fullName>
    </submittedName>
</protein>
<evidence type="ECO:0000313" key="2">
    <source>
        <dbReference type="Proteomes" id="UP000249300"/>
    </source>
</evidence>
<dbReference type="Proteomes" id="UP000249300">
    <property type="component" value="Chromosome 1"/>
</dbReference>
<reference evidence="1 2" key="1">
    <citation type="submission" date="2018-06" db="EMBL/GenBank/DDBJ databases">
        <authorList>
            <consortium name="Pathogen Informatics"/>
            <person name="Doyle S."/>
        </authorList>
    </citation>
    <scope>NUCLEOTIDE SEQUENCE [LARGE SCALE GENOMIC DNA]</scope>
    <source>
        <strain evidence="1 2">NCTC12858</strain>
    </source>
</reference>
<accession>A0A2X4PM06</accession>
<organism evidence="1 2">
    <name type="scientific">Porphyromonas crevioricanis</name>
    <dbReference type="NCBI Taxonomy" id="393921"/>
    <lineage>
        <taxon>Bacteria</taxon>
        <taxon>Pseudomonadati</taxon>
        <taxon>Bacteroidota</taxon>
        <taxon>Bacteroidia</taxon>
        <taxon>Bacteroidales</taxon>
        <taxon>Porphyromonadaceae</taxon>
        <taxon>Porphyromonas</taxon>
    </lineage>
</organism>
<gene>
    <name evidence="1" type="ORF">NCTC12858_01753</name>
</gene>
<proteinExistence type="predicted"/>